<dbReference type="EMBL" id="BMIC01000001">
    <property type="protein sequence ID" value="GFZ80333.1"/>
    <property type="molecule type" value="Genomic_DNA"/>
</dbReference>
<evidence type="ECO:0000313" key="2">
    <source>
        <dbReference type="Proteomes" id="UP000598120"/>
    </source>
</evidence>
<accession>A0A8J2TPN6</accession>
<dbReference type="AlphaFoldDB" id="A0A8J2TPN6"/>
<organism evidence="1 2">
    <name type="scientific">Aquaticitalea lipolytica</name>
    <dbReference type="NCBI Taxonomy" id="1247562"/>
    <lineage>
        <taxon>Bacteria</taxon>
        <taxon>Pseudomonadati</taxon>
        <taxon>Bacteroidota</taxon>
        <taxon>Flavobacteriia</taxon>
        <taxon>Flavobacteriales</taxon>
        <taxon>Flavobacteriaceae</taxon>
        <taxon>Aquaticitalea</taxon>
    </lineage>
</organism>
<evidence type="ECO:0008006" key="3">
    <source>
        <dbReference type="Google" id="ProtNLM"/>
    </source>
</evidence>
<name>A0A8J2TPN6_9FLAO</name>
<evidence type="ECO:0000313" key="1">
    <source>
        <dbReference type="EMBL" id="GFZ80333.1"/>
    </source>
</evidence>
<comment type="caution">
    <text evidence="1">The sequence shown here is derived from an EMBL/GenBank/DDBJ whole genome shotgun (WGS) entry which is preliminary data.</text>
</comment>
<dbReference type="RefSeq" id="WP_188605039.1">
    <property type="nucleotide sequence ID" value="NZ_BMIC01000001.1"/>
</dbReference>
<dbReference type="Proteomes" id="UP000598120">
    <property type="component" value="Unassembled WGS sequence"/>
</dbReference>
<sequence>MKKIFLSIIVILLFNFSFSQDKLLTFEKNDYSINYPDTWKLDTSGQMDSEFILFSALTSNDEFRENINLVIQDLGEQKMTMPEFVKLSESQIKAYTSNGKVIESKGDNFSHSIVFSGFVANNDLKFKQLYFLKNNKIYVITFTALENSYDSYLKTGNEILNSFKLK</sequence>
<protein>
    <recommendedName>
        <fullName evidence="3">PsbP C-terminal domain-containing protein</fullName>
    </recommendedName>
</protein>
<gene>
    <name evidence="1" type="ORF">GCM10011531_07950</name>
</gene>
<keyword evidence="2" id="KW-1185">Reference proteome</keyword>
<reference evidence="1 2" key="1">
    <citation type="journal article" date="2014" name="Int. J. Syst. Evol. Microbiol.">
        <title>Complete genome sequence of Corynebacterium casei LMG S-19264T (=DSM 44701T), isolated from a smear-ripened cheese.</title>
        <authorList>
            <consortium name="US DOE Joint Genome Institute (JGI-PGF)"/>
            <person name="Walter F."/>
            <person name="Albersmeier A."/>
            <person name="Kalinowski J."/>
            <person name="Ruckert C."/>
        </authorList>
    </citation>
    <scope>NUCLEOTIDE SEQUENCE [LARGE SCALE GENOMIC DNA]</scope>
    <source>
        <strain evidence="1 2">CGMCC 1.15295</strain>
    </source>
</reference>
<proteinExistence type="predicted"/>
<dbReference type="Gene3D" id="3.40.1000.10">
    <property type="entry name" value="Mog1/PsbP, alpha/beta/alpha sandwich"/>
    <property type="match status" value="1"/>
</dbReference>